<dbReference type="PROSITE" id="PS00599">
    <property type="entry name" value="AA_TRANSFER_CLASS_2"/>
    <property type="match status" value="1"/>
</dbReference>
<protein>
    <recommendedName>
        <fullName evidence="2">Helicase HerA central domain-containing protein</fullName>
    </recommendedName>
</protein>
<organism evidence="3 4">
    <name type="scientific">Alicyclobacillus macrosporangiidus</name>
    <dbReference type="NCBI Taxonomy" id="392015"/>
    <lineage>
        <taxon>Bacteria</taxon>
        <taxon>Bacillati</taxon>
        <taxon>Bacillota</taxon>
        <taxon>Bacilli</taxon>
        <taxon>Bacillales</taxon>
        <taxon>Alicyclobacillaceae</taxon>
        <taxon>Alicyclobacillus</taxon>
    </lineage>
</organism>
<proteinExistence type="predicted"/>
<dbReference type="Proteomes" id="UP000183508">
    <property type="component" value="Unassembled WGS sequence"/>
</dbReference>
<gene>
    <name evidence="3" type="ORF">SAMN05421543_1585</name>
</gene>
<dbReference type="PANTHER" id="PTHR30121">
    <property type="entry name" value="UNCHARACTERIZED PROTEIN YJGR-RELATED"/>
    <property type="match status" value="1"/>
</dbReference>
<dbReference type="eggNOG" id="COG0433">
    <property type="taxonomic scope" value="Bacteria"/>
</dbReference>
<dbReference type="InterPro" id="IPR001917">
    <property type="entry name" value="Aminotrans_II_pyridoxalP_BS"/>
</dbReference>
<evidence type="ECO:0000259" key="2">
    <source>
        <dbReference type="Pfam" id="PF01935"/>
    </source>
</evidence>
<accession>A0A1I7LI90</accession>
<dbReference type="PANTHER" id="PTHR30121:SF6">
    <property type="entry name" value="SLR6007 PROTEIN"/>
    <property type="match status" value="1"/>
</dbReference>
<dbReference type="SUPFAM" id="SSF52540">
    <property type="entry name" value="P-loop containing nucleoside triphosphate hydrolases"/>
    <property type="match status" value="1"/>
</dbReference>
<evidence type="ECO:0000313" key="4">
    <source>
        <dbReference type="Proteomes" id="UP000183508"/>
    </source>
</evidence>
<keyword evidence="4" id="KW-1185">Reference proteome</keyword>
<dbReference type="Pfam" id="PF01935">
    <property type="entry name" value="DUF87"/>
    <property type="match status" value="1"/>
</dbReference>
<dbReference type="InterPro" id="IPR027417">
    <property type="entry name" value="P-loop_NTPase"/>
</dbReference>
<name>A0A1I7LI90_9BACL</name>
<evidence type="ECO:0000313" key="3">
    <source>
        <dbReference type="EMBL" id="SFV09395.1"/>
    </source>
</evidence>
<dbReference type="OrthoDB" id="2985392at2"/>
<feature type="non-terminal residue" evidence="3">
    <location>
        <position position="731"/>
    </location>
</feature>
<dbReference type="STRING" id="392015.SAMN05421543_1585"/>
<dbReference type="InterPro" id="IPR051162">
    <property type="entry name" value="T4SS_component"/>
</dbReference>
<dbReference type="InterPro" id="IPR002789">
    <property type="entry name" value="HerA_central"/>
</dbReference>
<dbReference type="AlphaFoldDB" id="A0A1I7LI90"/>
<feature type="region of interest" description="Disordered" evidence="1">
    <location>
        <begin position="231"/>
        <end position="252"/>
    </location>
</feature>
<dbReference type="RefSeq" id="WP_074956835.1">
    <property type="nucleotide sequence ID" value="NZ_FPBV01000058.1"/>
</dbReference>
<dbReference type="Gene3D" id="3.40.50.300">
    <property type="entry name" value="P-loop containing nucleotide triphosphate hydrolases"/>
    <property type="match status" value="2"/>
</dbReference>
<dbReference type="GO" id="GO:0016740">
    <property type="term" value="F:transferase activity"/>
    <property type="evidence" value="ECO:0007669"/>
    <property type="project" value="InterPro"/>
</dbReference>
<feature type="domain" description="Helicase HerA central" evidence="2">
    <location>
        <begin position="359"/>
        <end position="406"/>
    </location>
</feature>
<dbReference type="EMBL" id="FPBV01000058">
    <property type="protein sequence ID" value="SFV09395.1"/>
    <property type="molecule type" value="Genomic_DNA"/>
</dbReference>
<evidence type="ECO:0000256" key="1">
    <source>
        <dbReference type="SAM" id="MobiDB-lite"/>
    </source>
</evidence>
<sequence>MFDPWVEHTLAGLGTAGLVAAVGYGAARDRGKLAAERRRWKGEPRALIARSNHVYNAQETAAWLARLTHFRRPRAERYAKGRVWFTFRVEKDAHGEVWFWFIVPDDRVQGVRGTLLPTLEWHEVAQENRHEALSPGNRKERMRVTAKHPMLPFARPGKSDPLVTLLRAMGPKTAVEIAFSPMDGGEAFERVRKAHAKADPEAARAHSGAASTREAFAEIGRQTLAELGAAFTGKPAPKPGQGRAQSAKPSLLPHQKARMQGILRRYEELDELFEVTIQFEGEDPGRARPWFQGMLGALTDVAAENQLVASRGLRPFVMSAEELAQLVHVPSPDEWPKMPIIREHARTLGDDEFATGVAIGYLRHPTQATRLVRIPYEQFTRHFLMTGMTGSGKSSTLVFMIQSIIDEWATQKPGAPKPGFTLVDPASETALIILSRLQATLPKDSPLWKKVHFVSFSNRDYPVAMNLLRVLSVDALVATISKAYGGGARIDEIVDKCVAAFQEDDEVVHVLAGMIPMLKDENWRLPVVRRLKTPLLRSYWEQTYPAQAKNPDYYAPVERRLRPFVSSSTALYFGQPEYALPIREWMDEGHILILDVKALGGELMGLLMGGLIERYYQVALTRLESTALTHFLLVDECHRVQTGVMAKIIAETRKFGLSLGMITQSVEQFDGELKKAIKDVLGNFISLRVGADSARVLAELTQGHFSPDYLRALDDNVAAVFTTVGGKSSSC</sequence>
<reference evidence="4" key="1">
    <citation type="submission" date="2016-10" db="EMBL/GenBank/DDBJ databases">
        <authorList>
            <person name="Varghese N."/>
        </authorList>
    </citation>
    <scope>NUCLEOTIDE SEQUENCE [LARGE SCALE GENOMIC DNA]</scope>
    <source>
        <strain evidence="4">DSM 17980</strain>
    </source>
</reference>